<dbReference type="AlphaFoldDB" id="A0A5N0V0V4"/>
<dbReference type="GO" id="GO:0003677">
    <property type="term" value="F:DNA binding"/>
    <property type="evidence" value="ECO:0007669"/>
    <property type="project" value="InterPro"/>
</dbReference>
<feature type="domain" description="HTH rpiR-type" evidence="1">
    <location>
        <begin position="6"/>
        <end position="82"/>
    </location>
</feature>
<dbReference type="EMBL" id="VMNW02000025">
    <property type="protein sequence ID" value="KAA9160097.1"/>
    <property type="molecule type" value="Genomic_DNA"/>
</dbReference>
<evidence type="ECO:0000259" key="1">
    <source>
        <dbReference type="PROSITE" id="PS51071"/>
    </source>
</evidence>
<dbReference type="Pfam" id="PF01380">
    <property type="entry name" value="SIS"/>
    <property type="match status" value="1"/>
</dbReference>
<protein>
    <submittedName>
        <fullName evidence="3">MurR/RpiR family transcriptional regulator</fullName>
    </submittedName>
</protein>
<dbReference type="InterPro" id="IPR046348">
    <property type="entry name" value="SIS_dom_sf"/>
</dbReference>
<keyword evidence="4" id="KW-1185">Reference proteome</keyword>
<dbReference type="GO" id="GO:1901135">
    <property type="term" value="P:carbohydrate derivative metabolic process"/>
    <property type="evidence" value="ECO:0007669"/>
    <property type="project" value="InterPro"/>
</dbReference>
<dbReference type="InterPro" id="IPR036388">
    <property type="entry name" value="WH-like_DNA-bd_sf"/>
</dbReference>
<reference evidence="3" key="1">
    <citation type="submission" date="2019-09" db="EMBL/GenBank/DDBJ databases">
        <authorList>
            <person name="Teo W.F.A."/>
            <person name="Duangmal K."/>
        </authorList>
    </citation>
    <scope>NUCLEOTIDE SEQUENCE [LARGE SCALE GENOMIC DNA]</scope>
    <source>
        <strain evidence="3">K81G1</strain>
    </source>
</reference>
<dbReference type="PROSITE" id="PS51464">
    <property type="entry name" value="SIS"/>
    <property type="match status" value="1"/>
</dbReference>
<dbReference type="PANTHER" id="PTHR30514">
    <property type="entry name" value="GLUCOKINASE"/>
    <property type="match status" value="1"/>
</dbReference>
<evidence type="ECO:0000313" key="4">
    <source>
        <dbReference type="Proteomes" id="UP000319769"/>
    </source>
</evidence>
<feature type="domain" description="SIS" evidence="2">
    <location>
        <begin position="112"/>
        <end position="250"/>
    </location>
</feature>
<evidence type="ECO:0000259" key="2">
    <source>
        <dbReference type="PROSITE" id="PS51464"/>
    </source>
</evidence>
<dbReference type="Gene3D" id="1.10.10.10">
    <property type="entry name" value="Winged helix-like DNA-binding domain superfamily/Winged helix DNA-binding domain"/>
    <property type="match status" value="1"/>
</dbReference>
<dbReference type="SUPFAM" id="SSF46689">
    <property type="entry name" value="Homeodomain-like"/>
    <property type="match status" value="1"/>
</dbReference>
<dbReference type="GO" id="GO:0003700">
    <property type="term" value="F:DNA-binding transcription factor activity"/>
    <property type="evidence" value="ECO:0007669"/>
    <property type="project" value="InterPro"/>
</dbReference>
<dbReference type="PANTHER" id="PTHR30514:SF1">
    <property type="entry name" value="HTH-TYPE TRANSCRIPTIONAL REGULATOR HEXR-RELATED"/>
    <property type="match status" value="1"/>
</dbReference>
<dbReference type="SUPFAM" id="SSF53697">
    <property type="entry name" value="SIS domain"/>
    <property type="match status" value="1"/>
</dbReference>
<name>A0A5N0V0V4_9PSEU</name>
<evidence type="ECO:0000313" key="3">
    <source>
        <dbReference type="EMBL" id="KAA9160097.1"/>
    </source>
</evidence>
<comment type="caution">
    <text evidence="3">The sequence shown here is derived from an EMBL/GenBank/DDBJ whole genome shotgun (WGS) entry which is preliminary data.</text>
</comment>
<proteinExistence type="predicted"/>
<dbReference type="InterPro" id="IPR047640">
    <property type="entry name" value="RpiR-like"/>
</dbReference>
<accession>A0A5N0V0V4</accession>
<gene>
    <name evidence="3" type="ORF">FPZ12_018570</name>
</gene>
<sequence length="250" mass="26031">MDQQTGSALGRIRAALPSLIPSERRVGDVIVDHAADVIDWSVADLAALAGTSTATAVRACQHLGFSGFRQLRLQLVRDGAEAPQPCESFFAMAAACVADGESALDRESFARAARALARARRVLFVGNGESAFLAQAAAFRFTMTGTTVQVPTETVSQQAIACRLGARDVCVAISYSGDTDATIRAATAARTAGARTVVVTAFSHSPLAELADLLLLSGATASGRERDIAAGRITQLALLHALHEAARPSV</sequence>
<dbReference type="GO" id="GO:0097367">
    <property type="term" value="F:carbohydrate derivative binding"/>
    <property type="evidence" value="ECO:0007669"/>
    <property type="project" value="InterPro"/>
</dbReference>
<dbReference type="PROSITE" id="PS51071">
    <property type="entry name" value="HTH_RPIR"/>
    <property type="match status" value="1"/>
</dbReference>
<dbReference type="InterPro" id="IPR000281">
    <property type="entry name" value="HTH_RpiR"/>
</dbReference>
<organism evidence="3 4">
    <name type="scientific">Amycolatopsis acidicola</name>
    <dbReference type="NCBI Taxonomy" id="2596893"/>
    <lineage>
        <taxon>Bacteria</taxon>
        <taxon>Bacillati</taxon>
        <taxon>Actinomycetota</taxon>
        <taxon>Actinomycetes</taxon>
        <taxon>Pseudonocardiales</taxon>
        <taxon>Pseudonocardiaceae</taxon>
        <taxon>Amycolatopsis</taxon>
    </lineage>
</organism>
<dbReference type="InterPro" id="IPR001347">
    <property type="entry name" value="SIS_dom"/>
</dbReference>
<dbReference type="OrthoDB" id="3574600at2"/>
<dbReference type="Gene3D" id="3.40.50.10490">
    <property type="entry name" value="Glucose-6-phosphate isomerase like protein, domain 1"/>
    <property type="match status" value="1"/>
</dbReference>
<dbReference type="Proteomes" id="UP000319769">
    <property type="component" value="Unassembled WGS sequence"/>
</dbReference>
<dbReference type="Pfam" id="PF01418">
    <property type="entry name" value="HTH_6"/>
    <property type="match status" value="1"/>
</dbReference>
<dbReference type="RefSeq" id="WP_144749084.1">
    <property type="nucleotide sequence ID" value="NZ_VMNW02000025.1"/>
</dbReference>
<dbReference type="InterPro" id="IPR009057">
    <property type="entry name" value="Homeodomain-like_sf"/>
</dbReference>